<dbReference type="PANTHER" id="PTHR48064:SF6">
    <property type="entry name" value="RECEPTOR-LIKE PROTEIN KINASE 2"/>
    <property type="match status" value="1"/>
</dbReference>
<organism evidence="1 2">
    <name type="scientific">Lactuca sativa</name>
    <name type="common">Garden lettuce</name>
    <dbReference type="NCBI Taxonomy" id="4236"/>
    <lineage>
        <taxon>Eukaryota</taxon>
        <taxon>Viridiplantae</taxon>
        <taxon>Streptophyta</taxon>
        <taxon>Embryophyta</taxon>
        <taxon>Tracheophyta</taxon>
        <taxon>Spermatophyta</taxon>
        <taxon>Magnoliopsida</taxon>
        <taxon>eudicotyledons</taxon>
        <taxon>Gunneridae</taxon>
        <taxon>Pentapetalae</taxon>
        <taxon>asterids</taxon>
        <taxon>campanulids</taxon>
        <taxon>Asterales</taxon>
        <taxon>Asteraceae</taxon>
        <taxon>Cichorioideae</taxon>
        <taxon>Cichorieae</taxon>
        <taxon>Lactucinae</taxon>
        <taxon>Lactuca</taxon>
    </lineage>
</organism>
<dbReference type="Gramene" id="rna-gnl|WGS:NBSK|LSAT_2X123080_mrna">
    <property type="protein sequence ID" value="cds-PLY93713.1"/>
    <property type="gene ID" value="gene-LSAT_2X123080"/>
</dbReference>
<dbReference type="InterPro" id="IPR053038">
    <property type="entry name" value="RLP_Defense"/>
</dbReference>
<proteinExistence type="predicted"/>
<dbReference type="InterPro" id="IPR032675">
    <property type="entry name" value="LRR_dom_sf"/>
</dbReference>
<dbReference type="EMBL" id="NBSK02000002">
    <property type="protein sequence ID" value="KAJ0220797.1"/>
    <property type="molecule type" value="Genomic_DNA"/>
</dbReference>
<accession>A0A9R1WDF6</accession>
<sequence length="295" mass="33069">MNAKLQIQPYVLNNLLQNSTHLREHLISGVDIGWALPTFLNISSSLKSLDLSRTSLHGNLPCNIFSLRYFEKLYLSNNDILGPLPQVIINQSSFKSLDLSNNGLQGKLPNNIFNIKYSEILDLSHNNNLTGLLPKINQSISIHLKSLLKSLVNLSRLTTIRLSDNILNGTLLFSLFTLPLLEDDYVGNNMLSGGLPKELFNYGSLKRLFLALSKIKRDDSLLTITLMARLIKTPIHRHLSNSKNSLPLFMDLYTFLLSLPNLQVFSLGNNGLSVITNNNSTSYVNPAFWYLDLAS</sequence>
<dbReference type="InterPro" id="IPR001611">
    <property type="entry name" value="Leu-rich_rpt"/>
</dbReference>
<dbReference type="Gene3D" id="3.80.10.10">
    <property type="entry name" value="Ribonuclease Inhibitor"/>
    <property type="match status" value="2"/>
</dbReference>
<keyword evidence="2" id="KW-1185">Reference proteome</keyword>
<evidence type="ECO:0000313" key="2">
    <source>
        <dbReference type="Proteomes" id="UP000235145"/>
    </source>
</evidence>
<reference evidence="1 2" key="1">
    <citation type="journal article" date="2017" name="Nat. Commun.">
        <title>Genome assembly with in vitro proximity ligation data and whole-genome triplication in lettuce.</title>
        <authorList>
            <person name="Reyes-Chin-Wo S."/>
            <person name="Wang Z."/>
            <person name="Yang X."/>
            <person name="Kozik A."/>
            <person name="Arikit S."/>
            <person name="Song C."/>
            <person name="Xia L."/>
            <person name="Froenicke L."/>
            <person name="Lavelle D.O."/>
            <person name="Truco M.J."/>
            <person name="Xia R."/>
            <person name="Zhu S."/>
            <person name="Xu C."/>
            <person name="Xu H."/>
            <person name="Xu X."/>
            <person name="Cox K."/>
            <person name="Korf I."/>
            <person name="Meyers B.C."/>
            <person name="Michelmore R.W."/>
        </authorList>
    </citation>
    <scope>NUCLEOTIDE SEQUENCE [LARGE SCALE GENOMIC DNA]</scope>
    <source>
        <strain evidence="2">cv. Salinas</strain>
        <tissue evidence="1">Seedlings</tissue>
    </source>
</reference>
<dbReference type="SUPFAM" id="SSF52058">
    <property type="entry name" value="L domain-like"/>
    <property type="match status" value="1"/>
</dbReference>
<gene>
    <name evidence="1" type="ORF">LSAT_V11C200095750</name>
</gene>
<protein>
    <recommendedName>
        <fullName evidence="3">Leucine-rich repeat-containing N-terminal plant-type domain-containing protein</fullName>
    </recommendedName>
</protein>
<dbReference type="Proteomes" id="UP000235145">
    <property type="component" value="Unassembled WGS sequence"/>
</dbReference>
<dbReference type="AlphaFoldDB" id="A0A9R1WDF6"/>
<evidence type="ECO:0008006" key="3">
    <source>
        <dbReference type="Google" id="ProtNLM"/>
    </source>
</evidence>
<dbReference type="Pfam" id="PF00560">
    <property type="entry name" value="LRR_1"/>
    <property type="match status" value="3"/>
</dbReference>
<evidence type="ECO:0000313" key="1">
    <source>
        <dbReference type="EMBL" id="KAJ0220797.1"/>
    </source>
</evidence>
<dbReference type="PANTHER" id="PTHR48064">
    <property type="entry name" value="OS01G0750400 PROTEIN"/>
    <property type="match status" value="1"/>
</dbReference>
<name>A0A9R1WDF6_LACSA</name>
<comment type="caution">
    <text evidence="1">The sequence shown here is derived from an EMBL/GenBank/DDBJ whole genome shotgun (WGS) entry which is preliminary data.</text>
</comment>